<dbReference type="GO" id="GO:0008009">
    <property type="term" value="F:chemokine activity"/>
    <property type="evidence" value="ECO:0007669"/>
    <property type="project" value="InterPro"/>
</dbReference>
<feature type="chain" id="PRO_5043934566" evidence="2">
    <location>
        <begin position="24"/>
        <end position="109"/>
    </location>
</feature>
<dbReference type="Proteomes" id="UP001474421">
    <property type="component" value="Unassembled WGS sequence"/>
</dbReference>
<dbReference type="GO" id="GO:0006955">
    <property type="term" value="P:immune response"/>
    <property type="evidence" value="ECO:0007669"/>
    <property type="project" value="InterPro"/>
</dbReference>
<comment type="caution">
    <text evidence="4">The sequence shown here is derived from an EMBL/GenBank/DDBJ whole genome shotgun (WGS) entry which is preliminary data.</text>
</comment>
<evidence type="ECO:0000313" key="4">
    <source>
        <dbReference type="EMBL" id="KAK9408725.1"/>
    </source>
</evidence>
<dbReference type="InterPro" id="IPR036048">
    <property type="entry name" value="Interleukin_8-like_sf"/>
</dbReference>
<dbReference type="GO" id="GO:0005615">
    <property type="term" value="C:extracellular space"/>
    <property type="evidence" value="ECO:0007669"/>
    <property type="project" value="UniProtKB-KW"/>
</dbReference>
<organism evidence="4 5">
    <name type="scientific">Crotalus adamanteus</name>
    <name type="common">Eastern diamondback rattlesnake</name>
    <dbReference type="NCBI Taxonomy" id="8729"/>
    <lineage>
        <taxon>Eukaryota</taxon>
        <taxon>Metazoa</taxon>
        <taxon>Chordata</taxon>
        <taxon>Craniata</taxon>
        <taxon>Vertebrata</taxon>
        <taxon>Euteleostomi</taxon>
        <taxon>Lepidosauria</taxon>
        <taxon>Squamata</taxon>
        <taxon>Bifurcata</taxon>
        <taxon>Unidentata</taxon>
        <taxon>Episquamata</taxon>
        <taxon>Toxicofera</taxon>
        <taxon>Serpentes</taxon>
        <taxon>Colubroidea</taxon>
        <taxon>Viperidae</taxon>
        <taxon>Crotalinae</taxon>
        <taxon>Crotalus</taxon>
    </lineage>
</organism>
<dbReference type="Pfam" id="PF00048">
    <property type="entry name" value="IL8"/>
    <property type="match status" value="1"/>
</dbReference>
<evidence type="ECO:0000313" key="5">
    <source>
        <dbReference type="Proteomes" id="UP001474421"/>
    </source>
</evidence>
<name>A0AAW1C2T2_CROAD</name>
<evidence type="ECO:0000259" key="3">
    <source>
        <dbReference type="Pfam" id="PF00048"/>
    </source>
</evidence>
<dbReference type="AlphaFoldDB" id="A0AAW1C2T2"/>
<protein>
    <submittedName>
        <fullName evidence="4">C-C motif chemokine 21</fullName>
    </submittedName>
</protein>
<keyword evidence="1" id="KW-0202">Cytokine</keyword>
<gene>
    <name evidence="4" type="ORF">NXF25_007499</name>
</gene>
<proteinExistence type="predicted"/>
<dbReference type="InterPro" id="IPR001811">
    <property type="entry name" value="Chemokine_IL8-like_dom"/>
</dbReference>
<feature type="signal peptide" evidence="2">
    <location>
        <begin position="1"/>
        <end position="23"/>
    </location>
</feature>
<dbReference type="SUPFAM" id="SSF54117">
    <property type="entry name" value="Interleukin 8-like chemokines"/>
    <property type="match status" value="1"/>
</dbReference>
<dbReference type="Gene3D" id="2.40.50.40">
    <property type="match status" value="1"/>
</dbReference>
<sequence>MILAPRLALCLLVAGLCLFQAQGMTSSWDCCLSTKDTPLSLYRLPIFKGYEIQNFDKGCSIKAFVLITRRDRKLCYPLDSKVARDFKKALDEKKARNGIKVLRKRRPSS</sequence>
<accession>A0AAW1C2T2</accession>
<evidence type="ECO:0000256" key="2">
    <source>
        <dbReference type="SAM" id="SignalP"/>
    </source>
</evidence>
<dbReference type="EMBL" id="JAOTOJ010000002">
    <property type="protein sequence ID" value="KAK9408725.1"/>
    <property type="molecule type" value="Genomic_DNA"/>
</dbReference>
<keyword evidence="5" id="KW-1185">Reference proteome</keyword>
<feature type="domain" description="Chemokine interleukin-8-like" evidence="3">
    <location>
        <begin position="29"/>
        <end position="86"/>
    </location>
</feature>
<reference evidence="4 5" key="1">
    <citation type="journal article" date="2024" name="Proc. Natl. Acad. Sci. U.S.A.">
        <title>The genetic regulatory architecture and epigenomic basis for age-related changes in rattlesnake venom.</title>
        <authorList>
            <person name="Hogan M.P."/>
            <person name="Holding M.L."/>
            <person name="Nystrom G.S."/>
            <person name="Colston T.J."/>
            <person name="Bartlett D.A."/>
            <person name="Mason A.J."/>
            <person name="Ellsworth S.A."/>
            <person name="Rautsaw R.M."/>
            <person name="Lawrence K.C."/>
            <person name="Strickland J.L."/>
            <person name="He B."/>
            <person name="Fraser P."/>
            <person name="Margres M.J."/>
            <person name="Gilbert D.M."/>
            <person name="Gibbs H.L."/>
            <person name="Parkinson C.L."/>
            <person name="Rokyta D.R."/>
        </authorList>
    </citation>
    <scope>NUCLEOTIDE SEQUENCE [LARGE SCALE GENOMIC DNA]</scope>
    <source>
        <strain evidence="4">DRR0105</strain>
    </source>
</reference>
<keyword evidence="2" id="KW-0732">Signal</keyword>
<evidence type="ECO:0000256" key="1">
    <source>
        <dbReference type="ARBA" id="ARBA00022514"/>
    </source>
</evidence>